<feature type="domain" description="HTH cro/C1-type" evidence="1">
    <location>
        <begin position="24"/>
        <end position="78"/>
    </location>
</feature>
<dbReference type="PROSITE" id="PS50943">
    <property type="entry name" value="HTH_CROC1"/>
    <property type="match status" value="1"/>
</dbReference>
<keyword evidence="3" id="KW-1185">Reference proteome</keyword>
<gene>
    <name evidence="2" type="ORF">JAO71_04395</name>
</gene>
<sequence length="83" mass="9812">MIQLSDKHIEKIKENFLVTIGKRIRAVRKEKAIRQVELGNASRKDRQYIYKIEKGIVTINVSTLKTLLLVFEISFEEFFEDIK</sequence>
<dbReference type="Proteomes" id="UP000605013">
    <property type="component" value="Unassembled WGS sequence"/>
</dbReference>
<dbReference type="SUPFAM" id="SSF47413">
    <property type="entry name" value="lambda repressor-like DNA-binding domains"/>
    <property type="match status" value="1"/>
</dbReference>
<reference evidence="2 3" key="1">
    <citation type="submission" date="2020-12" db="EMBL/GenBank/DDBJ databases">
        <title>Olleya sediminilitoris sp. nov., isolated from a tidal flat.</title>
        <authorList>
            <person name="Park S."/>
            <person name="Yoon J.-H."/>
        </authorList>
    </citation>
    <scope>NUCLEOTIDE SEQUENCE [LARGE SCALE GENOMIC DNA]</scope>
    <source>
        <strain evidence="2 3">YSTF-M6</strain>
    </source>
</reference>
<proteinExistence type="predicted"/>
<protein>
    <submittedName>
        <fullName evidence="2">Helix-turn-helix transcriptional regulator</fullName>
    </submittedName>
</protein>
<dbReference type="EMBL" id="JAEMEF010000003">
    <property type="protein sequence ID" value="MBL7559036.1"/>
    <property type="molecule type" value="Genomic_DNA"/>
</dbReference>
<dbReference type="InterPro" id="IPR001387">
    <property type="entry name" value="Cro/C1-type_HTH"/>
</dbReference>
<evidence type="ECO:0000259" key="1">
    <source>
        <dbReference type="PROSITE" id="PS50943"/>
    </source>
</evidence>
<comment type="caution">
    <text evidence="2">The sequence shown here is derived from an EMBL/GenBank/DDBJ whole genome shotgun (WGS) entry which is preliminary data.</text>
</comment>
<evidence type="ECO:0000313" key="3">
    <source>
        <dbReference type="Proteomes" id="UP000605013"/>
    </source>
</evidence>
<accession>A0ABS1WIT0</accession>
<name>A0ABS1WIT0_9FLAO</name>
<organism evidence="2 3">
    <name type="scientific">Olleya sediminilitoris</name>
    <dbReference type="NCBI Taxonomy" id="2795739"/>
    <lineage>
        <taxon>Bacteria</taxon>
        <taxon>Pseudomonadati</taxon>
        <taxon>Bacteroidota</taxon>
        <taxon>Flavobacteriia</taxon>
        <taxon>Flavobacteriales</taxon>
        <taxon>Flavobacteriaceae</taxon>
    </lineage>
</organism>
<dbReference type="RefSeq" id="WP_202999189.1">
    <property type="nucleotide sequence ID" value="NZ_JAEMEF010000003.1"/>
</dbReference>
<dbReference type="CDD" id="cd00093">
    <property type="entry name" value="HTH_XRE"/>
    <property type="match status" value="1"/>
</dbReference>
<dbReference type="SMART" id="SM00530">
    <property type="entry name" value="HTH_XRE"/>
    <property type="match status" value="1"/>
</dbReference>
<dbReference type="Pfam" id="PF01381">
    <property type="entry name" value="HTH_3"/>
    <property type="match status" value="1"/>
</dbReference>
<dbReference type="Gene3D" id="1.10.260.40">
    <property type="entry name" value="lambda repressor-like DNA-binding domains"/>
    <property type="match status" value="1"/>
</dbReference>
<dbReference type="InterPro" id="IPR010982">
    <property type="entry name" value="Lambda_DNA-bd_dom_sf"/>
</dbReference>
<evidence type="ECO:0000313" key="2">
    <source>
        <dbReference type="EMBL" id="MBL7559036.1"/>
    </source>
</evidence>